<evidence type="ECO:0000259" key="4">
    <source>
        <dbReference type="Pfam" id="PF00891"/>
    </source>
</evidence>
<evidence type="ECO:0000256" key="2">
    <source>
        <dbReference type="ARBA" id="ARBA00022679"/>
    </source>
</evidence>
<dbReference type="Gene3D" id="1.10.10.10">
    <property type="entry name" value="Winged helix-like DNA-binding domain superfamily/Winged helix DNA-binding domain"/>
    <property type="match status" value="1"/>
</dbReference>
<keyword evidence="1 5" id="KW-0489">Methyltransferase</keyword>
<feature type="domain" description="O-methyltransferase C-terminal" evidence="4">
    <location>
        <begin position="257"/>
        <end position="406"/>
    </location>
</feature>
<accession>A0A1S7UQ46</accession>
<dbReference type="OMA" id="NDICIRP"/>
<evidence type="ECO:0000256" key="3">
    <source>
        <dbReference type="ARBA" id="ARBA00022691"/>
    </source>
</evidence>
<dbReference type="InterPro" id="IPR029063">
    <property type="entry name" value="SAM-dependent_MTases_sf"/>
</dbReference>
<evidence type="ECO:0000256" key="1">
    <source>
        <dbReference type="ARBA" id="ARBA00022603"/>
    </source>
</evidence>
<sequence length="432" mass="47459">MSRLRSIVELGDLVNGNAHSLRDLLNAANIPQPSLALGAPKQPLVYSKDIEECRASLLGALDELRALVLGPRSYIFNTAIIAPSCLATFHSLYKFRIAQHVPLDSEISYEKLGERCGLLEADLRRIVRSAVSLRIFEEDTMGFVRHNASSAVLSTMLGQDALGFATDEYGRAATRYAESVERFPGSDRAGESPCAIANGTISDKDAFALIANDAPRVSRLANAMSFMTTVPETSIYHLLDNVPWSPSRTPSQRCPGVVVDVGGSRGTLMEALLRKYPGIAKGIVEDLPEVTESNVAKPHPGDLASRLEYQEYDFFTEQVIKDADVYVFRTIFHDWPDTYAVQILKNQIPALKSGATILINDICMQPGVEKSRLANLGKCAYDLMVKMGLNAKERTEEEWKSLLAGADKRFKIQSIVSPPCAIHSVIEVTWQG</sequence>
<reference evidence="5" key="1">
    <citation type="submission" date="2016-03" db="EMBL/GenBank/DDBJ databases">
        <title>Draft genome sequence of Rosellinia necatrix.</title>
        <authorList>
            <person name="Kanematsu S."/>
        </authorList>
    </citation>
    <scope>NUCLEOTIDE SEQUENCE [LARGE SCALE GENOMIC DNA]</scope>
    <source>
        <strain evidence="5">W97</strain>
    </source>
</reference>
<dbReference type="PANTHER" id="PTHR43712:SF12">
    <property type="entry name" value="STERIGMATOCYSTIN 8-O-METHYLTRANSFERASE"/>
    <property type="match status" value="1"/>
</dbReference>
<dbReference type="Pfam" id="PF00891">
    <property type="entry name" value="Methyltransf_2"/>
    <property type="match status" value="1"/>
</dbReference>
<protein>
    <submittedName>
        <fullName evidence="5">Putative S-adenosyl-L-methionine-dependent methyltransferase</fullName>
    </submittedName>
</protein>
<dbReference type="GO" id="GO:0032259">
    <property type="term" value="P:methylation"/>
    <property type="evidence" value="ECO:0007669"/>
    <property type="project" value="UniProtKB-KW"/>
</dbReference>
<evidence type="ECO:0000313" key="5">
    <source>
        <dbReference type="EMBL" id="GAP85193.1"/>
    </source>
</evidence>
<dbReference type="AlphaFoldDB" id="A0A1S7UQ46"/>
<dbReference type="Gene3D" id="3.40.50.150">
    <property type="entry name" value="Vaccinia Virus protein VP39"/>
    <property type="match status" value="1"/>
</dbReference>
<dbReference type="InterPro" id="IPR036390">
    <property type="entry name" value="WH_DNA-bd_sf"/>
</dbReference>
<dbReference type="PROSITE" id="PS51683">
    <property type="entry name" value="SAM_OMT_II"/>
    <property type="match status" value="1"/>
</dbReference>
<dbReference type="InterPro" id="IPR001077">
    <property type="entry name" value="COMT_C"/>
</dbReference>
<proteinExistence type="predicted"/>
<dbReference type="InterPro" id="IPR036388">
    <property type="entry name" value="WH-like_DNA-bd_sf"/>
</dbReference>
<keyword evidence="6" id="KW-1185">Reference proteome</keyword>
<evidence type="ECO:0000313" key="6">
    <source>
        <dbReference type="Proteomes" id="UP000054516"/>
    </source>
</evidence>
<dbReference type="Proteomes" id="UP000054516">
    <property type="component" value="Unassembled WGS sequence"/>
</dbReference>
<dbReference type="SUPFAM" id="SSF46785">
    <property type="entry name" value="Winged helix' DNA-binding domain"/>
    <property type="match status" value="1"/>
</dbReference>
<dbReference type="GO" id="GO:0008171">
    <property type="term" value="F:O-methyltransferase activity"/>
    <property type="evidence" value="ECO:0007669"/>
    <property type="project" value="InterPro"/>
</dbReference>
<dbReference type="EMBL" id="DF977467">
    <property type="protein sequence ID" value="GAP85193.1"/>
    <property type="molecule type" value="Genomic_DNA"/>
</dbReference>
<dbReference type="OrthoDB" id="2410195at2759"/>
<keyword evidence="3" id="KW-0949">S-adenosyl-L-methionine</keyword>
<dbReference type="SUPFAM" id="SSF53335">
    <property type="entry name" value="S-adenosyl-L-methionine-dependent methyltransferases"/>
    <property type="match status" value="1"/>
</dbReference>
<gene>
    <name evidence="5" type="ORF">SAMD00023353_2201320</name>
</gene>
<name>A0A1S7UQ46_ROSNE</name>
<keyword evidence="2 5" id="KW-0808">Transferase</keyword>
<dbReference type="PANTHER" id="PTHR43712">
    <property type="entry name" value="PUTATIVE (AFU_ORTHOLOGUE AFUA_4G14580)-RELATED"/>
    <property type="match status" value="1"/>
</dbReference>
<organism evidence="5">
    <name type="scientific">Rosellinia necatrix</name>
    <name type="common">White root-rot fungus</name>
    <dbReference type="NCBI Taxonomy" id="77044"/>
    <lineage>
        <taxon>Eukaryota</taxon>
        <taxon>Fungi</taxon>
        <taxon>Dikarya</taxon>
        <taxon>Ascomycota</taxon>
        <taxon>Pezizomycotina</taxon>
        <taxon>Sordariomycetes</taxon>
        <taxon>Xylariomycetidae</taxon>
        <taxon>Xylariales</taxon>
        <taxon>Xylariaceae</taxon>
        <taxon>Rosellinia</taxon>
    </lineage>
</organism>
<dbReference type="InterPro" id="IPR016461">
    <property type="entry name" value="COMT-like"/>
</dbReference>